<dbReference type="KEGG" id="tcd:AAIA72_04200"/>
<feature type="region of interest" description="Disordered" evidence="3">
    <location>
        <begin position="136"/>
        <end position="179"/>
    </location>
</feature>
<dbReference type="RefSeq" id="WP_369602177.1">
    <property type="nucleotide sequence ID" value="NZ_CP154858.1"/>
</dbReference>
<evidence type="ECO:0000256" key="1">
    <source>
        <dbReference type="ARBA" id="ARBA00022553"/>
    </source>
</evidence>
<dbReference type="AlphaFoldDB" id="A0AB39UYL6"/>
<evidence type="ECO:0000256" key="2">
    <source>
        <dbReference type="PROSITE-ProRule" id="PRU00169"/>
    </source>
</evidence>
<feature type="transmembrane region" description="Helical" evidence="4">
    <location>
        <begin position="196"/>
        <end position="217"/>
    </location>
</feature>
<dbReference type="GO" id="GO:0000160">
    <property type="term" value="P:phosphorelay signal transduction system"/>
    <property type="evidence" value="ECO:0007669"/>
    <property type="project" value="InterPro"/>
</dbReference>
<evidence type="ECO:0000313" key="6">
    <source>
        <dbReference type="EMBL" id="XDT73183.1"/>
    </source>
</evidence>
<dbReference type="EMBL" id="CP154858">
    <property type="protein sequence ID" value="XDT73183.1"/>
    <property type="molecule type" value="Genomic_DNA"/>
</dbReference>
<dbReference type="InterPro" id="IPR050595">
    <property type="entry name" value="Bact_response_regulator"/>
</dbReference>
<reference evidence="6" key="1">
    <citation type="submission" date="2024-05" db="EMBL/GenBank/DDBJ databases">
        <title>Genome sequencing of novel strain.</title>
        <authorList>
            <person name="Ganbat D."/>
            <person name="Ganbat S."/>
            <person name="Lee S.-J."/>
        </authorList>
    </citation>
    <scope>NUCLEOTIDE SEQUENCE</scope>
    <source>
        <strain evidence="6">SMD15-11</strain>
    </source>
</reference>
<name>A0AB39UYL6_9GAMM</name>
<keyword evidence="1 2" id="KW-0597">Phosphoprotein</keyword>
<dbReference type="SMART" id="SM00448">
    <property type="entry name" value="REC"/>
    <property type="match status" value="1"/>
</dbReference>
<evidence type="ECO:0000256" key="3">
    <source>
        <dbReference type="SAM" id="MobiDB-lite"/>
    </source>
</evidence>
<proteinExistence type="predicted"/>
<gene>
    <name evidence="6" type="ORF">AAIA72_04200</name>
</gene>
<feature type="modified residue" description="4-aspartylphosphate" evidence="2">
    <location>
        <position position="53"/>
    </location>
</feature>
<dbReference type="Gene3D" id="3.40.50.2300">
    <property type="match status" value="1"/>
</dbReference>
<evidence type="ECO:0000256" key="4">
    <source>
        <dbReference type="SAM" id="Phobius"/>
    </source>
</evidence>
<organism evidence="6">
    <name type="scientific">Thermohahella caldifontis</name>
    <dbReference type="NCBI Taxonomy" id="3142973"/>
    <lineage>
        <taxon>Bacteria</taxon>
        <taxon>Pseudomonadati</taxon>
        <taxon>Pseudomonadota</taxon>
        <taxon>Gammaproteobacteria</taxon>
        <taxon>Oceanospirillales</taxon>
        <taxon>Hahellaceae</taxon>
        <taxon>Thermohahella</taxon>
    </lineage>
</organism>
<dbReference type="PANTHER" id="PTHR44591">
    <property type="entry name" value="STRESS RESPONSE REGULATOR PROTEIN 1"/>
    <property type="match status" value="1"/>
</dbReference>
<feature type="domain" description="Response regulatory" evidence="5">
    <location>
        <begin position="4"/>
        <end position="120"/>
    </location>
</feature>
<evidence type="ECO:0000259" key="5">
    <source>
        <dbReference type="PROSITE" id="PS50110"/>
    </source>
</evidence>
<dbReference type="PROSITE" id="PS50110">
    <property type="entry name" value="RESPONSE_REGULATORY"/>
    <property type="match status" value="1"/>
</dbReference>
<dbReference type="InterPro" id="IPR011006">
    <property type="entry name" value="CheY-like_superfamily"/>
</dbReference>
<accession>A0AB39UYL6</accession>
<sequence>MSRLALIVDDSATARHMLARMLRGLDFECHFSQSGQEALDQLAYELPDIIFLDHLMPGLDGFQTLGAIKQNPRTRHIPVVMYTSQNALKYQEEAMALGAAGVITKQVDKEALYILVEKVCLAQDIGLQVNAAAPDGTAAGSANEIQPVEPSPAADNVVPFQPKHPSPGGADKASSPRDSETFRLRQRLNLLESRVAFLRLLVFLLLLISVLLGIEVLQQHERQVRLTSQMEGHRKALQELIDLVDPASKPTRSE</sequence>
<dbReference type="PANTHER" id="PTHR44591:SF3">
    <property type="entry name" value="RESPONSE REGULATORY DOMAIN-CONTAINING PROTEIN"/>
    <property type="match status" value="1"/>
</dbReference>
<dbReference type="SUPFAM" id="SSF52172">
    <property type="entry name" value="CheY-like"/>
    <property type="match status" value="1"/>
</dbReference>
<keyword evidence="4" id="KW-1133">Transmembrane helix</keyword>
<keyword evidence="4" id="KW-0812">Transmembrane</keyword>
<dbReference type="Pfam" id="PF00072">
    <property type="entry name" value="Response_reg"/>
    <property type="match status" value="1"/>
</dbReference>
<protein>
    <submittedName>
        <fullName evidence="6">Response regulator</fullName>
    </submittedName>
</protein>
<dbReference type="InterPro" id="IPR001789">
    <property type="entry name" value="Sig_transdc_resp-reg_receiver"/>
</dbReference>
<keyword evidence="4" id="KW-0472">Membrane</keyword>